<comment type="caution">
    <text evidence="3">The sequence shown here is derived from an EMBL/GenBank/DDBJ whole genome shotgun (WGS) entry which is preliminary data.</text>
</comment>
<evidence type="ECO:0000256" key="1">
    <source>
        <dbReference type="SAM" id="SignalP"/>
    </source>
</evidence>
<protein>
    <submittedName>
        <fullName evidence="3">Molybdopterin-dependent oxidoreductase</fullName>
    </submittedName>
</protein>
<proteinExistence type="predicted"/>
<keyword evidence="4" id="KW-1185">Reference proteome</keyword>
<reference evidence="4" key="1">
    <citation type="journal article" date="2019" name="Int. J. Syst. Evol. Microbiol.">
        <title>The Global Catalogue of Microorganisms (GCM) 10K type strain sequencing project: providing services to taxonomists for standard genome sequencing and annotation.</title>
        <authorList>
            <consortium name="The Broad Institute Genomics Platform"/>
            <consortium name="The Broad Institute Genome Sequencing Center for Infectious Disease"/>
            <person name="Wu L."/>
            <person name="Ma J."/>
        </authorList>
    </citation>
    <scope>NUCLEOTIDE SEQUENCE [LARGE SCALE GENOMIC DNA]</scope>
    <source>
        <strain evidence="4">CCUG 63418</strain>
    </source>
</reference>
<dbReference type="Gene3D" id="3.90.420.10">
    <property type="entry name" value="Oxidoreductase, molybdopterin-binding domain"/>
    <property type="match status" value="1"/>
</dbReference>
<gene>
    <name evidence="3" type="ORF">ACFQZS_13525</name>
</gene>
<sequence length="157" mass="17003">MKKLLLTLFILVGTLASAQSVKVTGEVATPFTLDKAEFQKFKLVSVVYKDKSGKQHTYSGVALTDILKKAGVTLGAALRGENLTKYVMAEAADGYKVVFALVELDQEFTDKQIILADSVDGNALPATEGHFRIIVPDEKKAARSIRQVTALKVAFAK</sequence>
<evidence type="ECO:0000313" key="3">
    <source>
        <dbReference type="EMBL" id="MFD0751165.1"/>
    </source>
</evidence>
<accession>A0ABW2YZX9</accession>
<keyword evidence="1" id="KW-0732">Signal</keyword>
<evidence type="ECO:0000259" key="2">
    <source>
        <dbReference type="Pfam" id="PF00174"/>
    </source>
</evidence>
<dbReference type="Pfam" id="PF00174">
    <property type="entry name" value="Oxidored_molyb"/>
    <property type="match status" value="1"/>
</dbReference>
<dbReference type="InterPro" id="IPR000572">
    <property type="entry name" value="OxRdtase_Mopterin-bd_dom"/>
</dbReference>
<feature type="domain" description="Oxidoreductase molybdopterin-binding" evidence="2">
    <location>
        <begin position="21"/>
        <end position="153"/>
    </location>
</feature>
<dbReference type="InterPro" id="IPR036374">
    <property type="entry name" value="OxRdtase_Mopterin-bd_sf"/>
</dbReference>
<feature type="signal peptide" evidence="1">
    <location>
        <begin position="1"/>
        <end position="18"/>
    </location>
</feature>
<organism evidence="3 4">
    <name type="scientific">Mucilaginibacter calamicampi</name>
    <dbReference type="NCBI Taxonomy" id="1302352"/>
    <lineage>
        <taxon>Bacteria</taxon>
        <taxon>Pseudomonadati</taxon>
        <taxon>Bacteroidota</taxon>
        <taxon>Sphingobacteriia</taxon>
        <taxon>Sphingobacteriales</taxon>
        <taxon>Sphingobacteriaceae</taxon>
        <taxon>Mucilaginibacter</taxon>
    </lineage>
</organism>
<dbReference type="EMBL" id="JBHTHU010000018">
    <property type="protein sequence ID" value="MFD0751165.1"/>
    <property type="molecule type" value="Genomic_DNA"/>
</dbReference>
<dbReference type="RefSeq" id="WP_377101091.1">
    <property type="nucleotide sequence ID" value="NZ_JBHTHU010000018.1"/>
</dbReference>
<dbReference type="SUPFAM" id="SSF56524">
    <property type="entry name" value="Oxidoreductase molybdopterin-binding domain"/>
    <property type="match status" value="1"/>
</dbReference>
<evidence type="ECO:0000313" key="4">
    <source>
        <dbReference type="Proteomes" id="UP001596958"/>
    </source>
</evidence>
<dbReference type="Proteomes" id="UP001596958">
    <property type="component" value="Unassembled WGS sequence"/>
</dbReference>
<feature type="chain" id="PRO_5046636166" evidence="1">
    <location>
        <begin position="19"/>
        <end position="157"/>
    </location>
</feature>
<name>A0ABW2YZX9_9SPHI</name>